<dbReference type="UniPathway" id="UPA00077">
    <property type="reaction ID" value="UER00158"/>
</dbReference>
<evidence type="ECO:0000256" key="4">
    <source>
        <dbReference type="ARBA" id="ARBA00022563"/>
    </source>
</evidence>
<evidence type="ECO:0000256" key="1">
    <source>
        <dbReference type="ARBA" id="ARBA00004903"/>
    </source>
</evidence>
<comment type="similarity">
    <text evidence="2 8">Belongs to the dihydrofolate reductase family.</text>
</comment>
<dbReference type="CDD" id="cd00209">
    <property type="entry name" value="DHFR"/>
    <property type="match status" value="1"/>
</dbReference>
<dbReference type="GO" id="GO:0070401">
    <property type="term" value="F:NADP+ binding"/>
    <property type="evidence" value="ECO:0007669"/>
    <property type="project" value="UniProtKB-ARBA"/>
</dbReference>
<keyword evidence="6 8" id="KW-0560">Oxidoreductase</keyword>
<dbReference type="InterPro" id="IPR024072">
    <property type="entry name" value="DHFR-like_dom_sf"/>
</dbReference>
<protein>
    <recommendedName>
        <fullName evidence="3 8">Dihydrofolate reductase</fullName>
        <ecNumber evidence="3 8">1.5.1.3</ecNumber>
    </recommendedName>
</protein>
<reference evidence="10 11" key="1">
    <citation type="journal article" date="2016" name="Nat. Commun.">
        <title>Thousands of microbial genomes shed light on interconnected biogeochemical processes in an aquifer system.</title>
        <authorList>
            <person name="Anantharaman K."/>
            <person name="Brown C.T."/>
            <person name="Hug L.A."/>
            <person name="Sharon I."/>
            <person name="Castelle C.J."/>
            <person name="Probst A.J."/>
            <person name="Thomas B.C."/>
            <person name="Singh A."/>
            <person name="Wilkins M.J."/>
            <person name="Karaoz U."/>
            <person name="Brodie E.L."/>
            <person name="Williams K.H."/>
            <person name="Hubbard S.S."/>
            <person name="Banfield J.F."/>
        </authorList>
    </citation>
    <scope>NUCLEOTIDE SEQUENCE [LARGE SCALE GENOMIC DNA]</scope>
</reference>
<dbReference type="EC" id="1.5.1.3" evidence="3 8"/>
<dbReference type="Proteomes" id="UP000177006">
    <property type="component" value="Unassembled WGS sequence"/>
</dbReference>
<evidence type="ECO:0000256" key="6">
    <source>
        <dbReference type="ARBA" id="ARBA00023002"/>
    </source>
</evidence>
<keyword evidence="5 8" id="KW-0521">NADP</keyword>
<dbReference type="Pfam" id="PF00186">
    <property type="entry name" value="DHFR_1"/>
    <property type="match status" value="1"/>
</dbReference>
<dbReference type="PRINTS" id="PR00070">
    <property type="entry name" value="DHFR"/>
</dbReference>
<comment type="catalytic activity">
    <reaction evidence="8">
        <text>(6S)-5,6,7,8-tetrahydrofolate + NADP(+) = 7,8-dihydrofolate + NADPH + H(+)</text>
        <dbReference type="Rhea" id="RHEA:15009"/>
        <dbReference type="ChEBI" id="CHEBI:15378"/>
        <dbReference type="ChEBI" id="CHEBI:57451"/>
        <dbReference type="ChEBI" id="CHEBI:57453"/>
        <dbReference type="ChEBI" id="CHEBI:57783"/>
        <dbReference type="ChEBI" id="CHEBI:58349"/>
        <dbReference type="EC" id="1.5.1.3"/>
    </reaction>
</comment>
<proteinExistence type="inferred from homology"/>
<comment type="caution">
    <text evidence="10">The sequence shown here is derived from an EMBL/GenBank/DDBJ whole genome shotgun (WGS) entry which is preliminary data.</text>
</comment>
<dbReference type="GO" id="GO:0046655">
    <property type="term" value="P:folic acid metabolic process"/>
    <property type="evidence" value="ECO:0007669"/>
    <property type="project" value="TreeGrafter"/>
</dbReference>
<dbReference type="GO" id="GO:0006730">
    <property type="term" value="P:one-carbon metabolic process"/>
    <property type="evidence" value="ECO:0007669"/>
    <property type="project" value="UniProtKB-KW"/>
</dbReference>
<evidence type="ECO:0000256" key="2">
    <source>
        <dbReference type="ARBA" id="ARBA00009539"/>
    </source>
</evidence>
<comment type="function">
    <text evidence="7 8">Key enzyme in folate metabolism. Catalyzes an essential reaction for de novo glycine and purine synthesis, and for DNA precursor synthesis.</text>
</comment>
<feature type="domain" description="DHFR" evidence="9">
    <location>
        <begin position="5"/>
        <end position="162"/>
    </location>
</feature>
<dbReference type="PANTHER" id="PTHR48069">
    <property type="entry name" value="DIHYDROFOLATE REDUCTASE"/>
    <property type="match status" value="1"/>
</dbReference>
<sequence>MSQPIISLIAAISENRALGKNNKLLWRLPEDLQRFKKLTSGHPVIMGRKTFESIGRPLPNRINIIVSRNKDLKINGCLVVSSVKEAIQLGKEKDGQEIFVIGGGQIYAEALPFADKLYLTIVKGNFAADTFFPDYSAFKKVVFISPPKTYQGYSYHFAELGR</sequence>
<comment type="pathway">
    <text evidence="1 8">Cofactor biosynthesis; tetrahydrofolate biosynthesis; 5,6,7,8-tetrahydrofolate from 7,8-dihydrofolate: step 1/1.</text>
</comment>
<dbReference type="InterPro" id="IPR012259">
    <property type="entry name" value="DHFR"/>
</dbReference>
<dbReference type="PROSITE" id="PS51330">
    <property type="entry name" value="DHFR_2"/>
    <property type="match status" value="1"/>
</dbReference>
<evidence type="ECO:0000256" key="7">
    <source>
        <dbReference type="ARBA" id="ARBA00025067"/>
    </source>
</evidence>
<dbReference type="GO" id="GO:0005829">
    <property type="term" value="C:cytosol"/>
    <property type="evidence" value="ECO:0007669"/>
    <property type="project" value="TreeGrafter"/>
</dbReference>
<dbReference type="EMBL" id="MEZK01000015">
    <property type="protein sequence ID" value="OGD62865.1"/>
    <property type="molecule type" value="Genomic_DNA"/>
</dbReference>
<evidence type="ECO:0000256" key="5">
    <source>
        <dbReference type="ARBA" id="ARBA00022857"/>
    </source>
</evidence>
<evidence type="ECO:0000256" key="8">
    <source>
        <dbReference type="PIRNR" id="PIRNR000194"/>
    </source>
</evidence>
<dbReference type="FunFam" id="3.40.430.10:FF:000001">
    <property type="entry name" value="Dihydrofolate reductase"/>
    <property type="match status" value="1"/>
</dbReference>
<dbReference type="GO" id="GO:0046452">
    <property type="term" value="P:dihydrofolate metabolic process"/>
    <property type="evidence" value="ECO:0007669"/>
    <property type="project" value="TreeGrafter"/>
</dbReference>
<dbReference type="SUPFAM" id="SSF53597">
    <property type="entry name" value="Dihydrofolate reductase-like"/>
    <property type="match status" value="1"/>
</dbReference>
<organism evidence="10 11">
    <name type="scientific">Candidatus Beckwithbacteria bacterium RBG_13_42_9</name>
    <dbReference type="NCBI Taxonomy" id="1797457"/>
    <lineage>
        <taxon>Bacteria</taxon>
        <taxon>Candidatus Beckwithiibacteriota</taxon>
    </lineage>
</organism>
<keyword evidence="4 8" id="KW-0554">One-carbon metabolism</keyword>
<name>A0A1F5E665_9BACT</name>
<evidence type="ECO:0000259" key="9">
    <source>
        <dbReference type="PROSITE" id="PS51330"/>
    </source>
</evidence>
<dbReference type="AlphaFoldDB" id="A0A1F5E665"/>
<dbReference type="STRING" id="1797457.A2160_05770"/>
<dbReference type="PIRSF" id="PIRSF000194">
    <property type="entry name" value="DHFR"/>
    <property type="match status" value="1"/>
</dbReference>
<dbReference type="GO" id="GO:0046654">
    <property type="term" value="P:tetrahydrofolate biosynthetic process"/>
    <property type="evidence" value="ECO:0007669"/>
    <property type="project" value="UniProtKB-UniPathway"/>
</dbReference>
<evidence type="ECO:0000256" key="3">
    <source>
        <dbReference type="ARBA" id="ARBA00012856"/>
    </source>
</evidence>
<evidence type="ECO:0000313" key="11">
    <source>
        <dbReference type="Proteomes" id="UP000177006"/>
    </source>
</evidence>
<evidence type="ECO:0000313" key="10">
    <source>
        <dbReference type="EMBL" id="OGD62865.1"/>
    </source>
</evidence>
<dbReference type="GO" id="GO:0004146">
    <property type="term" value="F:dihydrofolate reductase activity"/>
    <property type="evidence" value="ECO:0007669"/>
    <property type="project" value="UniProtKB-EC"/>
</dbReference>
<accession>A0A1F5E665</accession>
<dbReference type="InterPro" id="IPR001796">
    <property type="entry name" value="DHFR_dom"/>
</dbReference>
<gene>
    <name evidence="10" type="ORF">A2160_05770</name>
</gene>
<dbReference type="PANTHER" id="PTHR48069:SF3">
    <property type="entry name" value="DIHYDROFOLATE REDUCTASE"/>
    <property type="match status" value="1"/>
</dbReference>
<dbReference type="Gene3D" id="3.40.430.10">
    <property type="entry name" value="Dihydrofolate Reductase, subunit A"/>
    <property type="match status" value="1"/>
</dbReference>